<sequence length="108" mass="11953">MGQGGSSSRSGSSSMERSSSSHSHRARLRQKLRRIRRRCNFTSKHATSPTAFKLVSADDFAGIALLTLISAEMKFKDRWIACVSLGEQTFRTDISDHWGILASHLCPA</sequence>
<reference evidence="2" key="2">
    <citation type="submission" date="2020-07" db="EMBL/GenBank/DDBJ databases">
        <authorList>
            <person name="Vera ALvarez R."/>
            <person name="Arias-Moreno D.M."/>
            <person name="Jimenez-Jacinto V."/>
            <person name="Jimenez-Bremont J.F."/>
            <person name="Swaminathan K."/>
            <person name="Moose S.P."/>
            <person name="Guerrero-Gonzalez M.L."/>
            <person name="Marino-Ramirez L."/>
            <person name="Landsman D."/>
            <person name="Rodriguez-Kessler M."/>
            <person name="Delgado-Sanchez P."/>
        </authorList>
    </citation>
    <scope>NUCLEOTIDE SEQUENCE</scope>
    <source>
        <tissue evidence="2">Cladode</tissue>
    </source>
</reference>
<name>A0A7C8YB52_OPUST</name>
<organism evidence="2">
    <name type="scientific">Opuntia streptacantha</name>
    <name type="common">Prickly pear cactus</name>
    <name type="synonym">Opuntia cardona</name>
    <dbReference type="NCBI Taxonomy" id="393608"/>
    <lineage>
        <taxon>Eukaryota</taxon>
        <taxon>Viridiplantae</taxon>
        <taxon>Streptophyta</taxon>
        <taxon>Embryophyta</taxon>
        <taxon>Tracheophyta</taxon>
        <taxon>Spermatophyta</taxon>
        <taxon>Magnoliopsida</taxon>
        <taxon>eudicotyledons</taxon>
        <taxon>Gunneridae</taxon>
        <taxon>Pentapetalae</taxon>
        <taxon>Caryophyllales</taxon>
        <taxon>Cactineae</taxon>
        <taxon>Cactaceae</taxon>
        <taxon>Opuntioideae</taxon>
        <taxon>Opuntia</taxon>
    </lineage>
</organism>
<evidence type="ECO:0000256" key="1">
    <source>
        <dbReference type="SAM" id="MobiDB-lite"/>
    </source>
</evidence>
<feature type="compositionally biased region" description="Low complexity" evidence="1">
    <location>
        <begin position="1"/>
        <end position="21"/>
    </location>
</feature>
<protein>
    <submittedName>
        <fullName evidence="2">Uncharacterized protein</fullName>
    </submittedName>
</protein>
<feature type="region of interest" description="Disordered" evidence="1">
    <location>
        <begin position="1"/>
        <end position="28"/>
    </location>
</feature>
<proteinExistence type="predicted"/>
<accession>A0A7C8YB52</accession>
<dbReference type="EMBL" id="GISG01000936">
    <property type="protein sequence ID" value="MBA4614114.1"/>
    <property type="molecule type" value="Transcribed_RNA"/>
</dbReference>
<dbReference type="AlphaFoldDB" id="A0A7C8YB52"/>
<evidence type="ECO:0000313" key="2">
    <source>
        <dbReference type="EMBL" id="MBA4614114.1"/>
    </source>
</evidence>
<reference evidence="2" key="1">
    <citation type="journal article" date="2013" name="J. Plant Res.">
        <title>Effect of fungi and light on seed germination of three Opuntia species from semiarid lands of central Mexico.</title>
        <authorList>
            <person name="Delgado-Sanchez P."/>
            <person name="Jimenez-Bremont J.F."/>
            <person name="Guerrero-Gonzalez Mde L."/>
            <person name="Flores J."/>
        </authorList>
    </citation>
    <scope>NUCLEOTIDE SEQUENCE</scope>
    <source>
        <tissue evidence="2">Cladode</tissue>
    </source>
</reference>